<accession>A0ABT7KGN1</accession>
<organism evidence="1 2">
    <name type="scientific">Rhizobium calliandrae</name>
    <dbReference type="NCBI Taxonomy" id="1312182"/>
    <lineage>
        <taxon>Bacteria</taxon>
        <taxon>Pseudomonadati</taxon>
        <taxon>Pseudomonadota</taxon>
        <taxon>Alphaproteobacteria</taxon>
        <taxon>Hyphomicrobiales</taxon>
        <taxon>Rhizobiaceae</taxon>
        <taxon>Rhizobium/Agrobacterium group</taxon>
        <taxon>Rhizobium</taxon>
    </lineage>
</organism>
<dbReference type="Proteomes" id="UP001172630">
    <property type="component" value="Unassembled WGS sequence"/>
</dbReference>
<sequence length="56" mass="6303">MNEHGAGDQWSAGQQRSRALLPNSDLMNTIARVSRIFELRAKRRRAYFSTVGGLVL</sequence>
<evidence type="ECO:0000313" key="2">
    <source>
        <dbReference type="Proteomes" id="UP001172630"/>
    </source>
</evidence>
<reference evidence="1" key="1">
    <citation type="submission" date="2023-06" db="EMBL/GenBank/DDBJ databases">
        <title>Phylogenetic Diversity of Rhizobium strains.</title>
        <authorList>
            <person name="Moura F.T."/>
            <person name="Helene L.C.F."/>
            <person name="Hungria M."/>
        </authorList>
    </citation>
    <scope>NUCLEOTIDE SEQUENCE</scope>
    <source>
        <strain evidence="1">CCGE524</strain>
    </source>
</reference>
<gene>
    <name evidence="1" type="ORF">PY650_19320</name>
</gene>
<dbReference type="EMBL" id="JARFYN010000025">
    <property type="protein sequence ID" value="MDL2407770.1"/>
    <property type="molecule type" value="Genomic_DNA"/>
</dbReference>
<evidence type="ECO:0000313" key="1">
    <source>
        <dbReference type="EMBL" id="MDL2407770.1"/>
    </source>
</evidence>
<name>A0ABT7KGN1_9HYPH</name>
<comment type="caution">
    <text evidence="1">The sequence shown here is derived from an EMBL/GenBank/DDBJ whole genome shotgun (WGS) entry which is preliminary data.</text>
</comment>
<protein>
    <recommendedName>
        <fullName evidence="3">ABC transporter permease</fullName>
    </recommendedName>
</protein>
<evidence type="ECO:0008006" key="3">
    <source>
        <dbReference type="Google" id="ProtNLM"/>
    </source>
</evidence>
<keyword evidence="2" id="KW-1185">Reference proteome</keyword>
<dbReference type="RefSeq" id="WP_285881127.1">
    <property type="nucleotide sequence ID" value="NZ_JARFYN010000025.1"/>
</dbReference>
<proteinExistence type="predicted"/>